<name>A0A0D6LBX5_9BILA</name>
<organism evidence="4 5">
    <name type="scientific">Ancylostoma ceylanicum</name>
    <dbReference type="NCBI Taxonomy" id="53326"/>
    <lineage>
        <taxon>Eukaryota</taxon>
        <taxon>Metazoa</taxon>
        <taxon>Ecdysozoa</taxon>
        <taxon>Nematoda</taxon>
        <taxon>Chromadorea</taxon>
        <taxon>Rhabditida</taxon>
        <taxon>Rhabditina</taxon>
        <taxon>Rhabditomorpha</taxon>
        <taxon>Strongyloidea</taxon>
        <taxon>Ancylostomatidae</taxon>
        <taxon>Ancylostomatinae</taxon>
        <taxon>Ancylostoma</taxon>
    </lineage>
</organism>
<keyword evidence="2" id="KW-0677">Repeat</keyword>
<gene>
    <name evidence="4" type="ORF">ANCCEY_13590</name>
</gene>
<dbReference type="AlphaFoldDB" id="A0A0D6LBX5"/>
<dbReference type="InterPro" id="IPR015943">
    <property type="entry name" value="WD40/YVTN_repeat-like_dom_sf"/>
</dbReference>
<evidence type="ECO:0000256" key="3">
    <source>
        <dbReference type="SAM" id="MobiDB-lite"/>
    </source>
</evidence>
<keyword evidence="5" id="KW-1185">Reference proteome</keyword>
<dbReference type="Gene3D" id="2.130.10.10">
    <property type="entry name" value="YVTN repeat-like/Quinoprotein amine dehydrogenase"/>
    <property type="match status" value="1"/>
</dbReference>
<evidence type="ECO:0008006" key="6">
    <source>
        <dbReference type="Google" id="ProtNLM"/>
    </source>
</evidence>
<feature type="region of interest" description="Disordered" evidence="3">
    <location>
        <begin position="13"/>
        <end position="40"/>
    </location>
</feature>
<protein>
    <recommendedName>
        <fullName evidence="6">WD domain, G-beta repeat protein</fullName>
    </recommendedName>
</protein>
<keyword evidence="1" id="KW-0853">WD repeat</keyword>
<dbReference type="Proteomes" id="UP000054495">
    <property type="component" value="Unassembled WGS sequence"/>
</dbReference>
<reference evidence="4 5" key="1">
    <citation type="submission" date="2013-05" db="EMBL/GenBank/DDBJ databases">
        <title>Draft genome of the parasitic nematode Anyclostoma ceylanicum.</title>
        <authorList>
            <person name="Mitreva M."/>
        </authorList>
    </citation>
    <scope>NUCLEOTIDE SEQUENCE [LARGE SCALE GENOMIC DNA]</scope>
</reference>
<evidence type="ECO:0000313" key="5">
    <source>
        <dbReference type="Proteomes" id="UP000054495"/>
    </source>
</evidence>
<dbReference type="InterPro" id="IPR051362">
    <property type="entry name" value="WD_repeat_creC_regulators"/>
</dbReference>
<feature type="compositionally biased region" description="Polar residues" evidence="3">
    <location>
        <begin position="27"/>
        <end position="40"/>
    </location>
</feature>
<dbReference type="PANTHER" id="PTHR14107:SF16">
    <property type="entry name" value="AT02583P"/>
    <property type="match status" value="1"/>
</dbReference>
<sequence>MCTIDGEHEVNGLGTLDIGSDDEKSSHTGGVFQNGQDSNAPTPVIRAGKCAASSQLNNYRTYVRVGNPEPLICKKIAHERLTVLEFRKDCLVTACQEGFICTWARPGKVPANLVKREVSSPNTMSSPTGFRDGVSLVGWGNVASAQALS</sequence>
<evidence type="ECO:0000256" key="1">
    <source>
        <dbReference type="ARBA" id="ARBA00022574"/>
    </source>
</evidence>
<dbReference type="PANTHER" id="PTHR14107">
    <property type="entry name" value="WD REPEAT PROTEIN"/>
    <property type="match status" value="1"/>
</dbReference>
<proteinExistence type="predicted"/>
<evidence type="ECO:0000256" key="2">
    <source>
        <dbReference type="ARBA" id="ARBA00022737"/>
    </source>
</evidence>
<dbReference type="EMBL" id="KE125718">
    <property type="protein sequence ID" value="EPB67316.1"/>
    <property type="molecule type" value="Genomic_DNA"/>
</dbReference>
<accession>A0A0D6LBX5</accession>
<evidence type="ECO:0000313" key="4">
    <source>
        <dbReference type="EMBL" id="EPB67316.1"/>
    </source>
</evidence>